<evidence type="ECO:0000256" key="20">
    <source>
        <dbReference type="SAM" id="SignalP"/>
    </source>
</evidence>
<reference evidence="23" key="1">
    <citation type="submission" date="2023-04" db="EMBL/GenBank/DDBJ databases">
        <authorList>
            <person name="Vijverberg K."/>
            <person name="Xiong W."/>
            <person name="Schranz E."/>
        </authorList>
    </citation>
    <scope>NUCLEOTIDE SEQUENCE</scope>
</reference>
<feature type="region of interest" description="Disordered" evidence="18">
    <location>
        <begin position="600"/>
        <end position="632"/>
    </location>
</feature>
<dbReference type="FunFam" id="1.10.510.10:FF:001697">
    <property type="entry name" value="Uncharacterized protein"/>
    <property type="match status" value="1"/>
</dbReference>
<evidence type="ECO:0000256" key="14">
    <source>
        <dbReference type="ARBA" id="ARBA00023170"/>
    </source>
</evidence>
<keyword evidence="24" id="KW-1185">Reference proteome</keyword>
<accession>A0AA35ZYV0</accession>
<dbReference type="Proteomes" id="UP001177003">
    <property type="component" value="Chromosome 8"/>
</dbReference>
<dbReference type="GO" id="GO:0005886">
    <property type="term" value="C:plasma membrane"/>
    <property type="evidence" value="ECO:0007669"/>
    <property type="project" value="TreeGrafter"/>
</dbReference>
<keyword evidence="9" id="KW-0418">Kinase</keyword>
<keyword evidence="5 19" id="KW-0812">Transmembrane</keyword>
<evidence type="ECO:0000256" key="18">
    <source>
        <dbReference type="SAM" id="MobiDB-lite"/>
    </source>
</evidence>
<comment type="catalytic activity">
    <reaction evidence="16">
        <text>L-threonyl-[protein] + ATP = O-phospho-L-threonyl-[protein] + ADP + H(+)</text>
        <dbReference type="Rhea" id="RHEA:46608"/>
        <dbReference type="Rhea" id="RHEA-COMP:11060"/>
        <dbReference type="Rhea" id="RHEA-COMP:11605"/>
        <dbReference type="ChEBI" id="CHEBI:15378"/>
        <dbReference type="ChEBI" id="CHEBI:30013"/>
        <dbReference type="ChEBI" id="CHEBI:30616"/>
        <dbReference type="ChEBI" id="CHEBI:61977"/>
        <dbReference type="ChEBI" id="CHEBI:456216"/>
        <dbReference type="EC" id="2.7.11.1"/>
    </reaction>
</comment>
<keyword evidence="13" id="KW-1015">Disulfide bond</keyword>
<keyword evidence="12 19" id="KW-0472">Membrane</keyword>
<protein>
    <recommendedName>
        <fullName evidence="2">non-specific serine/threonine protein kinase</fullName>
        <ecNumber evidence="2">2.7.11.1</ecNumber>
    </recommendedName>
</protein>
<evidence type="ECO:0000256" key="9">
    <source>
        <dbReference type="ARBA" id="ARBA00022777"/>
    </source>
</evidence>
<name>A0AA35ZYV0_LACSI</name>
<dbReference type="AlphaFoldDB" id="A0AA35ZYV0"/>
<evidence type="ECO:0000256" key="15">
    <source>
        <dbReference type="ARBA" id="ARBA00023180"/>
    </source>
</evidence>
<dbReference type="InterPro" id="IPR002902">
    <property type="entry name" value="GNK2"/>
</dbReference>
<dbReference type="Pfam" id="PF01657">
    <property type="entry name" value="Stress-antifung"/>
    <property type="match status" value="2"/>
</dbReference>
<dbReference type="Gene3D" id="3.30.430.20">
    <property type="entry name" value="Gnk2 domain, C-X8-C-X2-C motif"/>
    <property type="match status" value="2"/>
</dbReference>
<evidence type="ECO:0000256" key="19">
    <source>
        <dbReference type="SAM" id="Phobius"/>
    </source>
</evidence>
<evidence type="ECO:0000256" key="4">
    <source>
        <dbReference type="ARBA" id="ARBA00022679"/>
    </source>
</evidence>
<sequence>MASPNWVLLIIQFTILTHLSVLTITHGDSVCGTQGTYKQNSAYQKNLNDTLSSLIESHNGNGFFTAYSDSSQDDDQSTTTTYALALCPGDFDVESCLGCVKSATERIRRDCPNQKKATGWYYVLEAVGNLFKELQGKAAVDGYYRTSYSDAIILPRSTGSIQATMQCFPNISHDICHECLMNATDYLLTCCSGNAEVVVSYRYSCFLRYAIDLVNFSDPPMPPRNPSTIQTPGKNKSNVIGPAIAAATVALAISTFFIWLWVRSKKGYKEEVFDALDDDTGEIIYFRLNEMNAATSNFSVANKLGEGGFGPVFWGELSDGKKIAVKRLSHNSSQGMQEFKTEVKLIIKLQHKNLVRLLGCCMKGNERLLVYEYMSNSSLDNYLFDPKKAKELNWAKRVKIVNGIAKGLRYLHEDSRLKIIHRDLKASNVLLDEEMNPKISDFGTARIFGTNQIEANTDRVVGTYGYMAPEYAMEGLFSIKSDVYSFGVLLLEIMSGKKNNRLFHEEHDQKLLSYAWMSWKEGKAEQLIDENLKDDCPVDEALEWMRIALLCIQEDPNDRPMMSSVASMLEGEWKIVSEPKPPMSFGQFIASDHSSSTWNADDSGFYSSNETTHEHQGKSSESNQSIDHGGLR</sequence>
<dbReference type="GO" id="GO:0004674">
    <property type="term" value="F:protein serine/threonine kinase activity"/>
    <property type="evidence" value="ECO:0007669"/>
    <property type="project" value="UniProtKB-KW"/>
</dbReference>
<dbReference type="Gene3D" id="3.30.200.20">
    <property type="entry name" value="Phosphorylase Kinase, domain 1"/>
    <property type="match status" value="1"/>
</dbReference>
<keyword evidence="7" id="KW-0677">Repeat</keyword>
<keyword evidence="4" id="KW-0808">Transferase</keyword>
<evidence type="ECO:0000256" key="12">
    <source>
        <dbReference type="ARBA" id="ARBA00023136"/>
    </source>
</evidence>
<feature type="signal peptide" evidence="20">
    <location>
        <begin position="1"/>
        <end position="27"/>
    </location>
</feature>
<evidence type="ECO:0000256" key="17">
    <source>
        <dbReference type="ARBA" id="ARBA00048679"/>
    </source>
</evidence>
<organism evidence="23 24">
    <name type="scientific">Lactuca saligna</name>
    <name type="common">Willowleaf lettuce</name>
    <dbReference type="NCBI Taxonomy" id="75948"/>
    <lineage>
        <taxon>Eukaryota</taxon>
        <taxon>Viridiplantae</taxon>
        <taxon>Streptophyta</taxon>
        <taxon>Embryophyta</taxon>
        <taxon>Tracheophyta</taxon>
        <taxon>Spermatophyta</taxon>
        <taxon>Magnoliopsida</taxon>
        <taxon>eudicotyledons</taxon>
        <taxon>Gunneridae</taxon>
        <taxon>Pentapetalae</taxon>
        <taxon>asterids</taxon>
        <taxon>campanulids</taxon>
        <taxon>Asterales</taxon>
        <taxon>Asteraceae</taxon>
        <taxon>Cichorioideae</taxon>
        <taxon>Cichorieae</taxon>
        <taxon>Lactucinae</taxon>
        <taxon>Lactuca</taxon>
    </lineage>
</organism>
<evidence type="ECO:0000256" key="3">
    <source>
        <dbReference type="ARBA" id="ARBA00022527"/>
    </source>
</evidence>
<evidence type="ECO:0000313" key="24">
    <source>
        <dbReference type="Proteomes" id="UP001177003"/>
    </source>
</evidence>
<dbReference type="CDD" id="cd14066">
    <property type="entry name" value="STKc_IRAK"/>
    <property type="match status" value="1"/>
</dbReference>
<dbReference type="PROSITE" id="PS50011">
    <property type="entry name" value="PROTEIN_KINASE_DOM"/>
    <property type="match status" value="1"/>
</dbReference>
<dbReference type="InterPro" id="IPR008271">
    <property type="entry name" value="Ser/Thr_kinase_AS"/>
</dbReference>
<dbReference type="PROSITE" id="PS00108">
    <property type="entry name" value="PROTEIN_KINASE_ST"/>
    <property type="match status" value="1"/>
</dbReference>
<dbReference type="GO" id="GO:0005524">
    <property type="term" value="F:ATP binding"/>
    <property type="evidence" value="ECO:0007669"/>
    <property type="project" value="UniProtKB-KW"/>
</dbReference>
<feature type="compositionally biased region" description="Polar residues" evidence="18">
    <location>
        <begin position="600"/>
        <end position="610"/>
    </location>
</feature>
<evidence type="ECO:0000256" key="7">
    <source>
        <dbReference type="ARBA" id="ARBA00022737"/>
    </source>
</evidence>
<evidence type="ECO:0000313" key="23">
    <source>
        <dbReference type="EMBL" id="CAI9300157.1"/>
    </source>
</evidence>
<evidence type="ECO:0000256" key="10">
    <source>
        <dbReference type="ARBA" id="ARBA00022840"/>
    </source>
</evidence>
<keyword evidence="6 20" id="KW-0732">Signal</keyword>
<dbReference type="InterPro" id="IPR001245">
    <property type="entry name" value="Ser-Thr/Tyr_kinase_cat_dom"/>
</dbReference>
<keyword evidence="14" id="KW-0675">Receptor</keyword>
<evidence type="ECO:0000256" key="6">
    <source>
        <dbReference type="ARBA" id="ARBA00022729"/>
    </source>
</evidence>
<dbReference type="InterPro" id="IPR038408">
    <property type="entry name" value="GNK2_sf"/>
</dbReference>
<dbReference type="Gene3D" id="1.10.510.10">
    <property type="entry name" value="Transferase(Phosphotransferase) domain 1"/>
    <property type="match status" value="1"/>
</dbReference>
<evidence type="ECO:0000256" key="8">
    <source>
        <dbReference type="ARBA" id="ARBA00022741"/>
    </source>
</evidence>
<evidence type="ECO:0000256" key="13">
    <source>
        <dbReference type="ARBA" id="ARBA00023157"/>
    </source>
</evidence>
<comment type="subcellular location">
    <subcellularLocation>
        <location evidence="1">Membrane</location>
        <topology evidence="1">Single-pass membrane protein</topology>
    </subcellularLocation>
</comment>
<proteinExistence type="predicted"/>
<dbReference type="InterPro" id="IPR011009">
    <property type="entry name" value="Kinase-like_dom_sf"/>
</dbReference>
<feature type="chain" id="PRO_5041307006" description="non-specific serine/threonine protein kinase" evidence="20">
    <location>
        <begin position="28"/>
        <end position="632"/>
    </location>
</feature>
<evidence type="ECO:0000256" key="11">
    <source>
        <dbReference type="ARBA" id="ARBA00022989"/>
    </source>
</evidence>
<evidence type="ECO:0000259" key="21">
    <source>
        <dbReference type="PROSITE" id="PS50011"/>
    </source>
</evidence>
<keyword evidence="8" id="KW-0547">Nucleotide-binding</keyword>
<feature type="domain" description="Protein kinase" evidence="21">
    <location>
        <begin position="298"/>
        <end position="574"/>
    </location>
</feature>
<dbReference type="EC" id="2.7.11.1" evidence="2"/>
<keyword evidence="15" id="KW-0325">Glycoprotein</keyword>
<evidence type="ECO:0000256" key="16">
    <source>
        <dbReference type="ARBA" id="ARBA00047899"/>
    </source>
</evidence>
<comment type="catalytic activity">
    <reaction evidence="17">
        <text>L-seryl-[protein] + ATP = O-phospho-L-seryl-[protein] + ADP + H(+)</text>
        <dbReference type="Rhea" id="RHEA:17989"/>
        <dbReference type="Rhea" id="RHEA-COMP:9863"/>
        <dbReference type="Rhea" id="RHEA-COMP:11604"/>
        <dbReference type="ChEBI" id="CHEBI:15378"/>
        <dbReference type="ChEBI" id="CHEBI:29999"/>
        <dbReference type="ChEBI" id="CHEBI:30616"/>
        <dbReference type="ChEBI" id="CHEBI:83421"/>
        <dbReference type="ChEBI" id="CHEBI:456216"/>
        <dbReference type="EC" id="2.7.11.1"/>
    </reaction>
</comment>
<dbReference type="PROSITE" id="PS51473">
    <property type="entry name" value="GNK2"/>
    <property type="match status" value="1"/>
</dbReference>
<dbReference type="CDD" id="cd23509">
    <property type="entry name" value="Gnk2-like"/>
    <property type="match status" value="2"/>
</dbReference>
<dbReference type="Pfam" id="PF07714">
    <property type="entry name" value="PK_Tyr_Ser-Thr"/>
    <property type="match status" value="1"/>
</dbReference>
<evidence type="ECO:0000256" key="5">
    <source>
        <dbReference type="ARBA" id="ARBA00022692"/>
    </source>
</evidence>
<dbReference type="SUPFAM" id="SSF56112">
    <property type="entry name" value="Protein kinase-like (PK-like)"/>
    <property type="match status" value="1"/>
</dbReference>
<dbReference type="PANTHER" id="PTHR27002">
    <property type="entry name" value="RECEPTOR-LIKE SERINE/THREONINE-PROTEIN KINASE SD1-8"/>
    <property type="match status" value="1"/>
</dbReference>
<evidence type="ECO:0000256" key="2">
    <source>
        <dbReference type="ARBA" id="ARBA00012513"/>
    </source>
</evidence>
<feature type="transmembrane region" description="Helical" evidence="19">
    <location>
        <begin position="239"/>
        <end position="262"/>
    </location>
</feature>
<dbReference type="PANTHER" id="PTHR27002:SF804">
    <property type="entry name" value="OS02G0710500 PROTEIN"/>
    <property type="match status" value="1"/>
</dbReference>
<dbReference type="FunFam" id="3.30.200.20:FF:000195">
    <property type="entry name" value="G-type lectin S-receptor-like serine/threonine-protein kinase"/>
    <property type="match status" value="1"/>
</dbReference>
<dbReference type="SMART" id="SM00220">
    <property type="entry name" value="S_TKc"/>
    <property type="match status" value="1"/>
</dbReference>
<keyword evidence="11 19" id="KW-1133">Transmembrane helix</keyword>
<keyword evidence="3" id="KW-0723">Serine/threonine-protein kinase</keyword>
<feature type="domain" description="Gnk2-homologous" evidence="22">
    <location>
        <begin position="25"/>
        <end position="133"/>
    </location>
</feature>
<keyword evidence="10" id="KW-0067">ATP-binding</keyword>
<gene>
    <name evidence="23" type="ORF">LSALG_LOCUS38818</name>
</gene>
<dbReference type="InterPro" id="IPR000719">
    <property type="entry name" value="Prot_kinase_dom"/>
</dbReference>
<evidence type="ECO:0000256" key="1">
    <source>
        <dbReference type="ARBA" id="ARBA00004167"/>
    </source>
</evidence>
<evidence type="ECO:0000259" key="22">
    <source>
        <dbReference type="PROSITE" id="PS51473"/>
    </source>
</evidence>
<dbReference type="EMBL" id="OX465084">
    <property type="protein sequence ID" value="CAI9300157.1"/>
    <property type="molecule type" value="Genomic_DNA"/>
</dbReference>